<evidence type="ECO:0000313" key="3">
    <source>
        <dbReference type="Proteomes" id="UP000752012"/>
    </source>
</evidence>
<sequence>MDIQFRQEADEDMETIENVIVKAFQKEEMSDQTEHELVKRIRQSEAYIPELALSAFLNGTLAGHIMLSRIEIEQPDQTRIPSLALAPVSVLPTLQGRGIGTALIREVLQRAASAGHPSVIVLGHPDYYPRFGFQPASGFGVRVPFDVPDEAFMALELERGALQPGIIRYSAAFQL</sequence>
<dbReference type="GO" id="GO:0016747">
    <property type="term" value="F:acyltransferase activity, transferring groups other than amino-acyl groups"/>
    <property type="evidence" value="ECO:0007669"/>
    <property type="project" value="InterPro"/>
</dbReference>
<dbReference type="CDD" id="cd04301">
    <property type="entry name" value="NAT_SF"/>
    <property type="match status" value="1"/>
</dbReference>
<evidence type="ECO:0000259" key="1">
    <source>
        <dbReference type="PROSITE" id="PS51186"/>
    </source>
</evidence>
<name>A0A969PMC7_9BACI</name>
<dbReference type="AlphaFoldDB" id="A0A969PMC7"/>
<dbReference type="PROSITE" id="PS51186">
    <property type="entry name" value="GNAT"/>
    <property type="match status" value="1"/>
</dbReference>
<feature type="domain" description="N-acetyltransferase" evidence="1">
    <location>
        <begin position="3"/>
        <end position="158"/>
    </location>
</feature>
<accession>A0A969PMC7</accession>
<dbReference type="Pfam" id="PF13527">
    <property type="entry name" value="Acetyltransf_9"/>
    <property type="match status" value="1"/>
</dbReference>
<reference evidence="2 3" key="1">
    <citation type="submission" date="2020-03" db="EMBL/GenBank/DDBJ databases">
        <title>Assessment of the enzymatic potential of alkaline-tolerant lipase obtained from Bacillus luteus H11 (technogenic soil) for the bioremediation of saline soils contaminated with petroleum substances.</title>
        <authorList>
            <person name="Kalwasinska A."/>
        </authorList>
    </citation>
    <scope>NUCLEOTIDE SEQUENCE [LARGE SCALE GENOMIC DNA]</scope>
    <source>
        <strain evidence="2 3">H11</strain>
    </source>
</reference>
<organism evidence="2 3">
    <name type="scientific">Alkalicoccus luteus</name>
    <dbReference type="NCBI Taxonomy" id="1237094"/>
    <lineage>
        <taxon>Bacteria</taxon>
        <taxon>Bacillati</taxon>
        <taxon>Bacillota</taxon>
        <taxon>Bacilli</taxon>
        <taxon>Bacillales</taxon>
        <taxon>Bacillaceae</taxon>
        <taxon>Alkalicoccus</taxon>
    </lineage>
</organism>
<dbReference type="SUPFAM" id="SSF55729">
    <property type="entry name" value="Acyl-CoA N-acyltransferases (Nat)"/>
    <property type="match status" value="1"/>
</dbReference>
<dbReference type="InterPro" id="IPR000182">
    <property type="entry name" value="GNAT_dom"/>
</dbReference>
<dbReference type="Gene3D" id="3.40.630.30">
    <property type="match status" value="1"/>
</dbReference>
<comment type="caution">
    <text evidence="2">The sequence shown here is derived from an EMBL/GenBank/DDBJ whole genome shotgun (WGS) entry which is preliminary data.</text>
</comment>
<proteinExistence type="predicted"/>
<dbReference type="Proteomes" id="UP000752012">
    <property type="component" value="Unassembled WGS sequence"/>
</dbReference>
<evidence type="ECO:0000313" key="2">
    <source>
        <dbReference type="EMBL" id="NJP36837.1"/>
    </source>
</evidence>
<keyword evidence="3" id="KW-1185">Reference proteome</keyword>
<dbReference type="InterPro" id="IPR016181">
    <property type="entry name" value="Acyl_CoA_acyltransferase"/>
</dbReference>
<protein>
    <submittedName>
        <fullName evidence="2">N-acetyltransferase</fullName>
    </submittedName>
</protein>
<dbReference type="RefSeq" id="WP_168005124.1">
    <property type="nucleotide sequence ID" value="NZ_JAATHJ010000004.1"/>
</dbReference>
<dbReference type="EMBL" id="JAATHJ010000004">
    <property type="protein sequence ID" value="NJP36837.1"/>
    <property type="molecule type" value="Genomic_DNA"/>
</dbReference>
<gene>
    <name evidence="2" type="ORF">HCN83_04475</name>
</gene>